<name>A0A9X0CJF4_9CNID</name>
<evidence type="ECO:0008006" key="4">
    <source>
        <dbReference type="Google" id="ProtNLM"/>
    </source>
</evidence>
<organism evidence="2 3">
    <name type="scientific">Desmophyllum pertusum</name>
    <dbReference type="NCBI Taxonomy" id="174260"/>
    <lineage>
        <taxon>Eukaryota</taxon>
        <taxon>Metazoa</taxon>
        <taxon>Cnidaria</taxon>
        <taxon>Anthozoa</taxon>
        <taxon>Hexacorallia</taxon>
        <taxon>Scleractinia</taxon>
        <taxon>Caryophylliina</taxon>
        <taxon>Caryophylliidae</taxon>
        <taxon>Desmophyllum</taxon>
    </lineage>
</organism>
<protein>
    <recommendedName>
        <fullName evidence="4">Protein kinase domain-containing protein</fullName>
    </recommendedName>
</protein>
<evidence type="ECO:0000256" key="1">
    <source>
        <dbReference type="SAM" id="MobiDB-lite"/>
    </source>
</evidence>
<feature type="region of interest" description="Disordered" evidence="1">
    <location>
        <begin position="39"/>
        <end position="60"/>
    </location>
</feature>
<dbReference type="EMBL" id="MU827351">
    <property type="protein sequence ID" value="KAJ7351889.1"/>
    <property type="molecule type" value="Genomic_DNA"/>
</dbReference>
<proteinExistence type="predicted"/>
<evidence type="ECO:0000313" key="3">
    <source>
        <dbReference type="Proteomes" id="UP001163046"/>
    </source>
</evidence>
<comment type="caution">
    <text evidence="2">The sequence shown here is derived from an EMBL/GenBank/DDBJ whole genome shotgun (WGS) entry which is preliminary data.</text>
</comment>
<sequence>MAQSASNDCGSCNLVDSVTDVTRLQELPSVHEALDQVEEDFTFPSPPKDSPHSPNQADNAAVSATVLTDVVDSRSSLSSTSLDRYYWSSASSNLPSQSLHEYEERLISPLQDEFSVTDQFEENIQYSRLDVEIGSGAFGKCYLAAEVPADDTVEGRVFCVKMASLI</sequence>
<dbReference type="Proteomes" id="UP001163046">
    <property type="component" value="Unassembled WGS sequence"/>
</dbReference>
<gene>
    <name evidence="2" type="ORF">OS493_034796</name>
</gene>
<reference evidence="2" key="1">
    <citation type="submission" date="2023-01" db="EMBL/GenBank/DDBJ databases">
        <title>Genome assembly of the deep-sea coral Lophelia pertusa.</title>
        <authorList>
            <person name="Herrera S."/>
            <person name="Cordes E."/>
        </authorList>
    </citation>
    <scope>NUCLEOTIDE SEQUENCE</scope>
    <source>
        <strain evidence="2">USNM1676648</strain>
        <tissue evidence="2">Polyp</tissue>
    </source>
</reference>
<evidence type="ECO:0000313" key="2">
    <source>
        <dbReference type="EMBL" id="KAJ7351889.1"/>
    </source>
</evidence>
<keyword evidence="3" id="KW-1185">Reference proteome</keyword>
<accession>A0A9X0CJF4</accession>
<dbReference type="AlphaFoldDB" id="A0A9X0CJF4"/>